<name>A0A4C1W8Y0_EUMVA</name>
<proteinExistence type="predicted"/>
<sequence length="96" mass="10194">MDCCVKSNHPSAEAVSHNIFISGRGAWTSSSPCAGMHLRYTVGGACGFKTVLAITMSTSEATDQCAVKARVRLNHISYWAKTTKVVHSECASGTNT</sequence>
<protein>
    <submittedName>
        <fullName evidence="1">Uncharacterized protein</fullName>
    </submittedName>
</protein>
<dbReference type="AlphaFoldDB" id="A0A4C1W8Y0"/>
<accession>A0A4C1W8Y0</accession>
<evidence type="ECO:0000313" key="2">
    <source>
        <dbReference type="Proteomes" id="UP000299102"/>
    </source>
</evidence>
<gene>
    <name evidence="1" type="ORF">EVAR_30599_1</name>
</gene>
<comment type="caution">
    <text evidence="1">The sequence shown here is derived from an EMBL/GenBank/DDBJ whole genome shotgun (WGS) entry which is preliminary data.</text>
</comment>
<dbReference type="Proteomes" id="UP000299102">
    <property type="component" value="Unassembled WGS sequence"/>
</dbReference>
<evidence type="ECO:0000313" key="1">
    <source>
        <dbReference type="EMBL" id="GBP47511.1"/>
    </source>
</evidence>
<keyword evidence="2" id="KW-1185">Reference proteome</keyword>
<reference evidence="1 2" key="1">
    <citation type="journal article" date="2019" name="Commun. Biol.">
        <title>The bagworm genome reveals a unique fibroin gene that provides high tensile strength.</title>
        <authorList>
            <person name="Kono N."/>
            <person name="Nakamura H."/>
            <person name="Ohtoshi R."/>
            <person name="Tomita M."/>
            <person name="Numata K."/>
            <person name="Arakawa K."/>
        </authorList>
    </citation>
    <scope>NUCLEOTIDE SEQUENCE [LARGE SCALE GENOMIC DNA]</scope>
</reference>
<organism evidence="1 2">
    <name type="scientific">Eumeta variegata</name>
    <name type="common">Bagworm moth</name>
    <name type="synonym">Eumeta japonica</name>
    <dbReference type="NCBI Taxonomy" id="151549"/>
    <lineage>
        <taxon>Eukaryota</taxon>
        <taxon>Metazoa</taxon>
        <taxon>Ecdysozoa</taxon>
        <taxon>Arthropoda</taxon>
        <taxon>Hexapoda</taxon>
        <taxon>Insecta</taxon>
        <taxon>Pterygota</taxon>
        <taxon>Neoptera</taxon>
        <taxon>Endopterygota</taxon>
        <taxon>Lepidoptera</taxon>
        <taxon>Glossata</taxon>
        <taxon>Ditrysia</taxon>
        <taxon>Tineoidea</taxon>
        <taxon>Psychidae</taxon>
        <taxon>Oiketicinae</taxon>
        <taxon>Eumeta</taxon>
    </lineage>
</organism>
<dbReference type="EMBL" id="BGZK01000503">
    <property type="protein sequence ID" value="GBP47511.1"/>
    <property type="molecule type" value="Genomic_DNA"/>
</dbReference>